<dbReference type="EMBL" id="PEWD01000066">
    <property type="protein sequence ID" value="PIU68600.1"/>
    <property type="molecule type" value="Genomic_DNA"/>
</dbReference>
<name>A0A2M7AMX6_UNCKA</name>
<organism evidence="1 2">
    <name type="scientific">candidate division WWE3 bacterium CG06_land_8_20_14_3_00_42_16</name>
    <dbReference type="NCBI Taxonomy" id="1975083"/>
    <lineage>
        <taxon>Bacteria</taxon>
        <taxon>Katanobacteria</taxon>
    </lineage>
</organism>
<evidence type="ECO:0000313" key="1">
    <source>
        <dbReference type="EMBL" id="PIU68600.1"/>
    </source>
</evidence>
<accession>A0A2M7AMX6</accession>
<sequence length="80" mass="9331">MSRRARVLARRILIGKGEQKAGERNRRNDVLIIRRDRPHSPWMNQTISDLLIRRIGGAFTAQGVVVYGWQKRSRGLKFVF</sequence>
<evidence type="ECO:0000313" key="2">
    <source>
        <dbReference type="Proteomes" id="UP000229916"/>
    </source>
</evidence>
<dbReference type="AlphaFoldDB" id="A0A2M7AMX6"/>
<reference evidence="2" key="1">
    <citation type="submission" date="2017-09" db="EMBL/GenBank/DDBJ databases">
        <title>Depth-based differentiation of microbial function through sediment-hosted aquifers and enrichment of novel symbionts in the deep terrestrial subsurface.</title>
        <authorList>
            <person name="Probst A.J."/>
            <person name="Ladd B."/>
            <person name="Jarett J.K."/>
            <person name="Geller-Mcgrath D.E."/>
            <person name="Sieber C.M.K."/>
            <person name="Emerson J.B."/>
            <person name="Anantharaman K."/>
            <person name="Thomas B.C."/>
            <person name="Malmstrom R."/>
            <person name="Stieglmeier M."/>
            <person name="Klingl A."/>
            <person name="Woyke T."/>
            <person name="Ryan C.M."/>
            <person name="Banfield J.F."/>
        </authorList>
    </citation>
    <scope>NUCLEOTIDE SEQUENCE [LARGE SCALE GENOMIC DNA]</scope>
</reference>
<comment type="caution">
    <text evidence="1">The sequence shown here is derived from an EMBL/GenBank/DDBJ whole genome shotgun (WGS) entry which is preliminary data.</text>
</comment>
<protein>
    <submittedName>
        <fullName evidence="1">Uncharacterized protein</fullName>
    </submittedName>
</protein>
<dbReference type="Proteomes" id="UP000229916">
    <property type="component" value="Unassembled WGS sequence"/>
</dbReference>
<gene>
    <name evidence="1" type="ORF">COS81_03425</name>
</gene>
<proteinExistence type="predicted"/>